<evidence type="ECO:0000256" key="12">
    <source>
        <dbReference type="ARBA" id="ARBA00022989"/>
    </source>
</evidence>
<keyword evidence="23" id="KW-1185">Reference proteome</keyword>
<evidence type="ECO:0000256" key="4">
    <source>
        <dbReference type="ARBA" id="ARBA00010550"/>
    </source>
</evidence>
<reference evidence="22" key="2">
    <citation type="submission" date="2025-08" db="UniProtKB">
        <authorList>
            <consortium name="Ensembl"/>
        </authorList>
    </citation>
    <scope>IDENTIFICATION</scope>
</reference>
<dbReference type="GO" id="GO:0005743">
    <property type="term" value="C:mitochondrial inner membrane"/>
    <property type="evidence" value="ECO:0007669"/>
    <property type="project" value="TreeGrafter"/>
</dbReference>
<dbReference type="GO" id="GO:0004176">
    <property type="term" value="F:ATP-dependent peptidase activity"/>
    <property type="evidence" value="ECO:0007669"/>
    <property type="project" value="InterPro"/>
</dbReference>
<comment type="similarity">
    <text evidence="3">In the C-terminal section; belongs to the peptidase M41 family.</text>
</comment>
<evidence type="ECO:0000256" key="1">
    <source>
        <dbReference type="ARBA" id="ARBA00001947"/>
    </source>
</evidence>
<gene>
    <name evidence="22" type="primary">YME1L1</name>
    <name evidence="22" type="synonym">LOC115570302</name>
</gene>
<dbReference type="Pfam" id="PF00004">
    <property type="entry name" value="AAA"/>
    <property type="match status" value="1"/>
</dbReference>
<keyword evidence="14" id="KW-0496">Mitochondrion</keyword>
<evidence type="ECO:0000256" key="19">
    <source>
        <dbReference type="ARBA" id="ARBA00078852"/>
    </source>
</evidence>
<evidence type="ECO:0000256" key="8">
    <source>
        <dbReference type="ARBA" id="ARBA00022741"/>
    </source>
</evidence>
<evidence type="ECO:0000256" key="3">
    <source>
        <dbReference type="ARBA" id="ARBA00010044"/>
    </source>
</evidence>
<keyword evidence="9" id="KW-0378">Hydrolase</keyword>
<organism evidence="22 23">
    <name type="scientific">Sparus aurata</name>
    <name type="common">Gilthead sea bream</name>
    <dbReference type="NCBI Taxonomy" id="8175"/>
    <lineage>
        <taxon>Eukaryota</taxon>
        <taxon>Metazoa</taxon>
        <taxon>Chordata</taxon>
        <taxon>Craniata</taxon>
        <taxon>Vertebrata</taxon>
        <taxon>Euteleostomi</taxon>
        <taxon>Actinopterygii</taxon>
        <taxon>Neopterygii</taxon>
        <taxon>Teleostei</taxon>
        <taxon>Neoteleostei</taxon>
        <taxon>Acanthomorphata</taxon>
        <taxon>Eupercaria</taxon>
        <taxon>Spariformes</taxon>
        <taxon>Sparidae</taxon>
        <taxon>Sparus</taxon>
    </lineage>
</organism>
<dbReference type="GeneTree" id="ENSGT00550000074836"/>
<reference evidence="22" key="1">
    <citation type="submission" date="2021-04" db="EMBL/GenBank/DDBJ databases">
        <authorList>
            <consortium name="Wellcome Sanger Institute Data Sharing"/>
        </authorList>
    </citation>
    <scope>NUCLEOTIDE SEQUENCE [LARGE SCALE GENOMIC DNA]</scope>
</reference>
<dbReference type="InterPro" id="IPR003959">
    <property type="entry name" value="ATPase_AAA_core"/>
</dbReference>
<dbReference type="InterPro" id="IPR027417">
    <property type="entry name" value="P-loop_NTPase"/>
</dbReference>
<evidence type="ECO:0000256" key="9">
    <source>
        <dbReference type="ARBA" id="ARBA00022801"/>
    </source>
</evidence>
<evidence type="ECO:0000256" key="17">
    <source>
        <dbReference type="ARBA" id="ARBA00072035"/>
    </source>
</evidence>
<dbReference type="Ensembl" id="ENSSAUT00010040024.1">
    <property type="protein sequence ID" value="ENSSAUP00010038011.1"/>
    <property type="gene ID" value="ENSSAUG00010015803.1"/>
</dbReference>
<comment type="similarity">
    <text evidence="20">Belongs to the AAA ATPase family.</text>
</comment>
<sequence length="562" mass="62105">MILPLSQLINALHSLKNSATASVQTLHRDFPPEHTSYLKEPTVSLRDLGLSDIRLSQLDELVSRLLPTSGPEEPPTVASPWRTSHVSGDSFFHNKHGELKSDPNFVSRGFKTLRKPRRMESGYDGPVAESEPYTPAFMKVMEEAKNELQEVVEFLKNPQKFTVLGGKLPKGILLVGPPGTGKTLLARAVAGEADVPFYYASGSEFDEMFVGVGASRIRNLFKEAKANAPCVIFIDELDSVGGKRIESPMHPYSRQTINQLLAEMDGFKPNEGVIVVGATNFAEALDNALVRPGRFDMQVTVPRPDVKGRTEILNWYLSKIKVDTAVEAEIIARGTVGFSGAELENLVNQAALKAAVDEKEMVTMKDLEFAKDKILMGPERRSVEIDKKNKTITAYHESGHAIVAYFTKDAMPINKATIMPRGPTLGHVSMLPENDRWSETRAQLLAQMDVSMGGRVAEELIFGDDNITTGASSDFDGATKIAKMMVTRFGMSDKLGVMTYGDVTKQSPETQAAIEREVRVLLKDSYERAKNLLKTYSKEHKTLADALLQYETLDAKEIKLVR</sequence>
<feature type="domain" description="AAA+ ATPase" evidence="21">
    <location>
        <begin position="168"/>
        <end position="305"/>
    </location>
</feature>
<reference evidence="22" key="3">
    <citation type="submission" date="2025-09" db="UniProtKB">
        <authorList>
            <consortium name="Ensembl"/>
        </authorList>
    </citation>
    <scope>IDENTIFICATION</scope>
</reference>
<accession>A0A671WGF5</accession>
<proteinExistence type="inferred from homology"/>
<dbReference type="SUPFAM" id="SSF140990">
    <property type="entry name" value="FtsH protease domain-like"/>
    <property type="match status" value="1"/>
</dbReference>
<dbReference type="PROSITE" id="PS00674">
    <property type="entry name" value="AAA"/>
    <property type="match status" value="1"/>
</dbReference>
<evidence type="ECO:0000256" key="10">
    <source>
        <dbReference type="ARBA" id="ARBA00022833"/>
    </source>
</evidence>
<dbReference type="PANTHER" id="PTHR23076:SF97">
    <property type="entry name" value="ATP-DEPENDENT ZINC METALLOPROTEASE YME1L1"/>
    <property type="match status" value="1"/>
</dbReference>
<dbReference type="AlphaFoldDB" id="A0A671WGF5"/>
<keyword evidence="15" id="KW-0472">Membrane</keyword>
<keyword evidence="11 20" id="KW-0067">ATP-binding</keyword>
<dbReference type="FunFam" id="3.40.50.300:FF:000195">
    <property type="entry name" value="ATP-dependent zinc metalloprotease FTSH 11"/>
    <property type="match status" value="1"/>
</dbReference>
<dbReference type="Pfam" id="PF17862">
    <property type="entry name" value="AAA_lid_3"/>
    <property type="match status" value="1"/>
</dbReference>
<dbReference type="SUPFAM" id="SSF52540">
    <property type="entry name" value="P-loop containing nucleoside triphosphate hydrolases"/>
    <property type="match status" value="1"/>
</dbReference>
<comment type="similarity">
    <text evidence="4">In the N-terminal section; belongs to the AAA ATPase family.</text>
</comment>
<dbReference type="Pfam" id="PF01434">
    <property type="entry name" value="Peptidase_M41"/>
    <property type="match status" value="1"/>
</dbReference>
<dbReference type="GO" id="GO:0006515">
    <property type="term" value="P:protein quality control for misfolded or incompletely synthesized proteins"/>
    <property type="evidence" value="ECO:0007669"/>
    <property type="project" value="TreeGrafter"/>
</dbReference>
<keyword evidence="12" id="KW-1133">Transmembrane helix</keyword>
<evidence type="ECO:0000256" key="16">
    <source>
        <dbReference type="ARBA" id="ARBA00062117"/>
    </source>
</evidence>
<evidence type="ECO:0000256" key="6">
    <source>
        <dbReference type="ARBA" id="ARBA00022692"/>
    </source>
</evidence>
<evidence type="ECO:0000256" key="20">
    <source>
        <dbReference type="RuleBase" id="RU003651"/>
    </source>
</evidence>
<evidence type="ECO:0000256" key="18">
    <source>
        <dbReference type="ARBA" id="ARBA00078792"/>
    </source>
</evidence>
<evidence type="ECO:0000313" key="23">
    <source>
        <dbReference type="Proteomes" id="UP000472265"/>
    </source>
</evidence>
<dbReference type="FunFam" id="1.20.58.760:FF:000002">
    <property type="entry name" value="ATP-dependent zinc metalloprotease FtsH"/>
    <property type="match status" value="1"/>
</dbReference>
<dbReference type="GO" id="GO:0016887">
    <property type="term" value="F:ATP hydrolysis activity"/>
    <property type="evidence" value="ECO:0007669"/>
    <property type="project" value="InterPro"/>
</dbReference>
<dbReference type="Gene3D" id="3.40.50.300">
    <property type="entry name" value="P-loop containing nucleotide triphosphate hydrolases"/>
    <property type="match status" value="1"/>
</dbReference>
<dbReference type="FunFam" id="1.10.8.60:FF:000001">
    <property type="entry name" value="ATP-dependent zinc metalloprotease FtsH"/>
    <property type="match status" value="1"/>
</dbReference>
<evidence type="ECO:0000256" key="14">
    <source>
        <dbReference type="ARBA" id="ARBA00023128"/>
    </source>
</evidence>
<evidence type="ECO:0000256" key="7">
    <source>
        <dbReference type="ARBA" id="ARBA00022723"/>
    </source>
</evidence>
<dbReference type="Proteomes" id="UP000472265">
    <property type="component" value="Chromosome 19"/>
</dbReference>
<dbReference type="GO" id="GO:0004222">
    <property type="term" value="F:metalloendopeptidase activity"/>
    <property type="evidence" value="ECO:0007669"/>
    <property type="project" value="InterPro"/>
</dbReference>
<dbReference type="GO" id="GO:0046872">
    <property type="term" value="F:metal ion binding"/>
    <property type="evidence" value="ECO:0007669"/>
    <property type="project" value="UniProtKB-KW"/>
</dbReference>
<evidence type="ECO:0000256" key="11">
    <source>
        <dbReference type="ARBA" id="ARBA00022840"/>
    </source>
</evidence>
<comment type="subcellular location">
    <subcellularLocation>
        <location evidence="2">Mitochondrion membrane</location>
    </subcellularLocation>
</comment>
<evidence type="ECO:0000313" key="22">
    <source>
        <dbReference type="Ensembl" id="ENSSAUP00010038011.1"/>
    </source>
</evidence>
<keyword evidence="13" id="KW-0482">Metalloprotease</keyword>
<dbReference type="GO" id="GO:0005524">
    <property type="term" value="F:ATP binding"/>
    <property type="evidence" value="ECO:0007669"/>
    <property type="project" value="UniProtKB-KW"/>
</dbReference>
<name>A0A671WGF5_SPAAU</name>
<dbReference type="CDD" id="cd19501">
    <property type="entry name" value="RecA-like_FtsH"/>
    <property type="match status" value="1"/>
</dbReference>
<dbReference type="Gene3D" id="1.10.8.60">
    <property type="match status" value="1"/>
</dbReference>
<dbReference type="SMART" id="SM00382">
    <property type="entry name" value="AAA"/>
    <property type="match status" value="1"/>
</dbReference>
<comment type="subunit">
    <text evidence="16">Homohexamer; may also form heterohexamers. Exists in several complexes of 600-1100 kDa. Interacts with AFG1L.</text>
</comment>
<comment type="cofactor">
    <cofactor evidence="1">
        <name>Zn(2+)</name>
        <dbReference type="ChEBI" id="CHEBI:29105"/>
    </cofactor>
</comment>
<dbReference type="Gene3D" id="1.20.58.760">
    <property type="entry name" value="Peptidase M41"/>
    <property type="match status" value="1"/>
</dbReference>
<evidence type="ECO:0000256" key="5">
    <source>
        <dbReference type="ARBA" id="ARBA00022670"/>
    </source>
</evidence>
<dbReference type="GO" id="GO:0007005">
    <property type="term" value="P:mitochondrion organization"/>
    <property type="evidence" value="ECO:0007669"/>
    <property type="project" value="TreeGrafter"/>
</dbReference>
<keyword evidence="6" id="KW-0812">Transmembrane</keyword>
<keyword evidence="10" id="KW-0862">Zinc</keyword>
<keyword evidence="5" id="KW-0645">Protease</keyword>
<dbReference type="GO" id="GO:0010636">
    <property type="term" value="P:positive regulation of mitochondrial fusion"/>
    <property type="evidence" value="ECO:0007669"/>
    <property type="project" value="UniProtKB-ARBA"/>
</dbReference>
<dbReference type="InterPro" id="IPR003593">
    <property type="entry name" value="AAA+_ATPase"/>
</dbReference>
<dbReference type="InterPro" id="IPR037219">
    <property type="entry name" value="Peptidase_M41-like"/>
</dbReference>
<evidence type="ECO:0000256" key="13">
    <source>
        <dbReference type="ARBA" id="ARBA00023049"/>
    </source>
</evidence>
<dbReference type="InterPro" id="IPR003960">
    <property type="entry name" value="ATPase_AAA_CS"/>
</dbReference>
<evidence type="ECO:0000256" key="2">
    <source>
        <dbReference type="ARBA" id="ARBA00004325"/>
    </source>
</evidence>
<dbReference type="InterPro" id="IPR041569">
    <property type="entry name" value="AAA_lid_3"/>
</dbReference>
<dbReference type="PANTHER" id="PTHR23076">
    <property type="entry name" value="METALLOPROTEASE M41 FTSH"/>
    <property type="match status" value="1"/>
</dbReference>
<dbReference type="GO" id="GO:0034982">
    <property type="term" value="P:mitochondrial protein processing"/>
    <property type="evidence" value="ECO:0007669"/>
    <property type="project" value="UniProtKB-ARBA"/>
</dbReference>
<evidence type="ECO:0000259" key="21">
    <source>
        <dbReference type="SMART" id="SM00382"/>
    </source>
</evidence>
<dbReference type="InterPro" id="IPR000642">
    <property type="entry name" value="Peptidase_M41"/>
</dbReference>
<keyword evidence="8 20" id="KW-0547">Nucleotide-binding</keyword>
<evidence type="ECO:0000256" key="15">
    <source>
        <dbReference type="ARBA" id="ARBA00023136"/>
    </source>
</evidence>
<keyword evidence="7" id="KW-0479">Metal-binding</keyword>
<protein>
    <recommendedName>
        <fullName evidence="17">ATP-dependent zinc metalloprotease YME1L1</fullName>
    </recommendedName>
    <alternativeName>
        <fullName evidence="18">ATP-dependent metalloprotease FtsH1</fullName>
    </alternativeName>
    <alternativeName>
        <fullName evidence="19">YME1-like protein 1</fullName>
    </alternativeName>
</protein>